<evidence type="ECO:0000313" key="2">
    <source>
        <dbReference type="Proteomes" id="UP000245212"/>
    </source>
</evidence>
<keyword evidence="2" id="KW-1185">Reference proteome</keyword>
<evidence type="ECO:0000313" key="1">
    <source>
        <dbReference type="EMBL" id="PWF21847.1"/>
    </source>
</evidence>
<protein>
    <submittedName>
        <fullName evidence="1">Uncharacterized protein</fullName>
    </submittedName>
</protein>
<accession>A0A2V1JZ99</accession>
<organism evidence="1 2">
    <name type="scientific">Corticimicrobacter populi</name>
    <dbReference type="NCBI Taxonomy" id="2175229"/>
    <lineage>
        <taxon>Bacteria</taxon>
        <taxon>Pseudomonadati</taxon>
        <taxon>Pseudomonadota</taxon>
        <taxon>Betaproteobacteria</taxon>
        <taxon>Burkholderiales</taxon>
        <taxon>Alcaligenaceae</taxon>
        <taxon>Corticimicrobacter</taxon>
    </lineage>
</organism>
<dbReference type="EMBL" id="QETA01000006">
    <property type="protein sequence ID" value="PWF21847.1"/>
    <property type="molecule type" value="Genomic_DNA"/>
</dbReference>
<reference evidence="2" key="1">
    <citation type="submission" date="2018-05" db="EMBL/GenBank/DDBJ databases">
        <authorList>
            <person name="Li Y."/>
        </authorList>
    </citation>
    <scope>NUCLEOTIDE SEQUENCE [LARGE SCALE GENOMIC DNA]</scope>
    <source>
        <strain evidence="2">3d-2-2</strain>
    </source>
</reference>
<dbReference type="AlphaFoldDB" id="A0A2V1JZ99"/>
<comment type="caution">
    <text evidence="1">The sequence shown here is derived from an EMBL/GenBank/DDBJ whole genome shotgun (WGS) entry which is preliminary data.</text>
</comment>
<proteinExistence type="predicted"/>
<name>A0A2V1JZ99_9BURK</name>
<gene>
    <name evidence="1" type="ORF">DD235_13700</name>
</gene>
<dbReference type="RefSeq" id="WP_109062663.1">
    <property type="nucleotide sequence ID" value="NZ_QETA01000006.1"/>
</dbReference>
<dbReference type="Proteomes" id="UP000245212">
    <property type="component" value="Unassembled WGS sequence"/>
</dbReference>
<sequence>MRSLFFLLVLGNLALYGYGQGWLGTPPELQQRSPGYASQEIRADAITVRKEPNTRQSGS</sequence>